<comment type="caution">
    <text evidence="2">The sequence shown here is derived from an EMBL/GenBank/DDBJ whole genome shotgun (WGS) entry which is preliminary data.</text>
</comment>
<dbReference type="EMBL" id="QFFJ01000001">
    <property type="protein sequence ID" value="RBL92379.1"/>
    <property type="molecule type" value="Genomic_DNA"/>
</dbReference>
<keyword evidence="1" id="KW-1133">Transmembrane helix</keyword>
<sequence length="192" mass="22029">MPIIQPDQPELLPGYPRIYAYESGHPLNKKGTIRIRSTTDKSLRTFMMTLDKDRYVFPDSSANVLIFVYFFLIVLTFKIASSVIEEFIPLLLTGMVLVAVVLTLLTRKCSLFLNPGIQIDARGISYKADFYSWDNIDATYIVERNLHKHYEHLLVLATKNNGIQYISIHAKGLTPVYVKIATVINHFNRKVY</sequence>
<dbReference type="AlphaFoldDB" id="A0A365Y193"/>
<reference evidence="2 3" key="1">
    <citation type="submission" date="2018-05" db="EMBL/GenBank/DDBJ databases">
        <title>Chitinophaga sp. K3CV102501T nov., isolated from isolated from a monsoon evergreen broad-leaved forest soil.</title>
        <authorList>
            <person name="Lv Y."/>
        </authorList>
    </citation>
    <scope>NUCLEOTIDE SEQUENCE [LARGE SCALE GENOMIC DNA]</scope>
    <source>
        <strain evidence="2 3">GDMCC 1.1325</strain>
    </source>
</reference>
<dbReference type="Proteomes" id="UP000253410">
    <property type="component" value="Unassembled WGS sequence"/>
</dbReference>
<keyword evidence="1" id="KW-0472">Membrane</keyword>
<protein>
    <submittedName>
        <fullName evidence="2">Uncharacterized protein</fullName>
    </submittedName>
</protein>
<keyword evidence="1" id="KW-0812">Transmembrane</keyword>
<name>A0A365Y193_9BACT</name>
<accession>A0A365Y193</accession>
<proteinExistence type="predicted"/>
<gene>
    <name evidence="2" type="ORF">DF182_07265</name>
</gene>
<evidence type="ECO:0000313" key="3">
    <source>
        <dbReference type="Proteomes" id="UP000253410"/>
    </source>
</evidence>
<organism evidence="2 3">
    <name type="scientific">Chitinophaga flava</name>
    <dbReference type="NCBI Taxonomy" id="2259036"/>
    <lineage>
        <taxon>Bacteria</taxon>
        <taxon>Pseudomonadati</taxon>
        <taxon>Bacteroidota</taxon>
        <taxon>Chitinophagia</taxon>
        <taxon>Chitinophagales</taxon>
        <taxon>Chitinophagaceae</taxon>
        <taxon>Chitinophaga</taxon>
    </lineage>
</organism>
<feature type="transmembrane region" description="Helical" evidence="1">
    <location>
        <begin position="87"/>
        <end position="105"/>
    </location>
</feature>
<evidence type="ECO:0000313" key="2">
    <source>
        <dbReference type="EMBL" id="RBL92379.1"/>
    </source>
</evidence>
<keyword evidence="3" id="KW-1185">Reference proteome</keyword>
<feature type="transmembrane region" description="Helical" evidence="1">
    <location>
        <begin position="62"/>
        <end position="81"/>
    </location>
</feature>
<evidence type="ECO:0000256" key="1">
    <source>
        <dbReference type="SAM" id="Phobius"/>
    </source>
</evidence>
<dbReference type="RefSeq" id="WP_113614979.1">
    <property type="nucleotide sequence ID" value="NZ_QFFJ01000001.1"/>
</dbReference>